<dbReference type="SUPFAM" id="SSF53335">
    <property type="entry name" value="S-adenosyl-L-methionine-dependent methyltransferases"/>
    <property type="match status" value="1"/>
</dbReference>
<organism evidence="5">
    <name type="scientific">Hyalella azteca</name>
    <name type="common">Amphipod</name>
    <dbReference type="NCBI Taxonomy" id="294128"/>
    <lineage>
        <taxon>Eukaryota</taxon>
        <taxon>Metazoa</taxon>
        <taxon>Ecdysozoa</taxon>
        <taxon>Arthropoda</taxon>
        <taxon>Crustacea</taxon>
        <taxon>Multicrustacea</taxon>
        <taxon>Malacostraca</taxon>
        <taxon>Eumalacostraca</taxon>
        <taxon>Peracarida</taxon>
        <taxon>Amphipoda</taxon>
        <taxon>Senticaudata</taxon>
        <taxon>Talitrida</taxon>
        <taxon>Talitroidea</taxon>
        <taxon>Hyalellidae</taxon>
        <taxon>Hyalella</taxon>
    </lineage>
</organism>
<evidence type="ECO:0000256" key="4">
    <source>
        <dbReference type="ARBA" id="ARBA00043988"/>
    </source>
</evidence>
<evidence type="ECO:0000313" key="5">
    <source>
        <dbReference type="EMBL" id="KAA0203937.1"/>
    </source>
</evidence>
<reference evidence="5" key="2">
    <citation type="journal article" date="2018" name="Environ. Sci. Technol.">
        <title>The Toxicogenome of Hyalella azteca: A Model for Sediment Ecotoxicology and Evolutionary Toxicology.</title>
        <authorList>
            <person name="Poynton H.C."/>
            <person name="Hasenbein S."/>
            <person name="Benoit J.B."/>
            <person name="Sepulveda M.S."/>
            <person name="Poelchau M.F."/>
            <person name="Hughes D.S.T."/>
            <person name="Murali S.C."/>
            <person name="Chen S."/>
            <person name="Glastad K.M."/>
            <person name="Goodisman M.A.D."/>
            <person name="Werren J.H."/>
            <person name="Vineis J.H."/>
            <person name="Bowen J.L."/>
            <person name="Friedrich M."/>
            <person name="Jones J."/>
            <person name="Robertson H.M."/>
            <person name="Feyereisen R."/>
            <person name="Mechler-Hickson A."/>
            <person name="Mathers N."/>
            <person name="Lee C.E."/>
            <person name="Colbourne J.K."/>
            <person name="Biales A."/>
            <person name="Johnston J.S."/>
            <person name="Wellborn G.A."/>
            <person name="Rosendale A.J."/>
            <person name="Cridge A.G."/>
            <person name="Munoz-Torres M.C."/>
            <person name="Bain P.A."/>
            <person name="Manny A.R."/>
            <person name="Major K.M."/>
            <person name="Lambert F.N."/>
            <person name="Vulpe C.D."/>
            <person name="Tuck P."/>
            <person name="Blalock B.J."/>
            <person name="Lin Y.Y."/>
            <person name="Smith M.E."/>
            <person name="Ochoa-Acuna H."/>
            <person name="Chen M.M."/>
            <person name="Childers C.P."/>
            <person name="Qu J."/>
            <person name="Dugan S."/>
            <person name="Lee S.L."/>
            <person name="Chao H."/>
            <person name="Dinh H."/>
            <person name="Han Y."/>
            <person name="Doddapaneni H."/>
            <person name="Worley K.C."/>
            <person name="Muzny D.M."/>
            <person name="Gibbs R.A."/>
            <person name="Richards S."/>
        </authorList>
    </citation>
    <scope>NUCLEOTIDE SEQUENCE</scope>
    <source>
        <strain evidence="5">HAZT.00-mixed</strain>
        <tissue evidence="5">Whole organism</tissue>
    </source>
</reference>
<evidence type="ECO:0000256" key="2">
    <source>
        <dbReference type="ARBA" id="ARBA00022679"/>
    </source>
</evidence>
<dbReference type="GO" id="GO:0032259">
    <property type="term" value="P:methylation"/>
    <property type="evidence" value="ECO:0007669"/>
    <property type="project" value="UniProtKB-KW"/>
</dbReference>
<name>A0A6A0HI87_HYAAZ</name>
<comment type="similarity">
    <text evidence="4">Belongs to the methyltransferase superfamily. METTL23 family.</text>
</comment>
<dbReference type="GO" id="GO:0005737">
    <property type="term" value="C:cytoplasm"/>
    <property type="evidence" value="ECO:0007669"/>
    <property type="project" value="TreeGrafter"/>
</dbReference>
<evidence type="ECO:0000256" key="3">
    <source>
        <dbReference type="ARBA" id="ARBA00022691"/>
    </source>
</evidence>
<dbReference type="EMBL" id="JQDR03000336">
    <property type="protein sequence ID" value="KAA0203937.1"/>
    <property type="molecule type" value="Genomic_DNA"/>
</dbReference>
<dbReference type="InterPro" id="IPR029063">
    <property type="entry name" value="SAM-dependent_MTases_sf"/>
</dbReference>
<reference evidence="5" key="3">
    <citation type="submission" date="2019-06" db="EMBL/GenBank/DDBJ databases">
        <authorList>
            <person name="Poynton C."/>
            <person name="Hasenbein S."/>
            <person name="Benoit J.B."/>
            <person name="Sepulveda M.S."/>
            <person name="Poelchau M.F."/>
            <person name="Murali S.C."/>
            <person name="Chen S."/>
            <person name="Glastad K.M."/>
            <person name="Werren J.H."/>
            <person name="Vineis J.H."/>
            <person name="Bowen J.L."/>
            <person name="Friedrich M."/>
            <person name="Jones J."/>
            <person name="Robertson H.M."/>
            <person name="Feyereisen R."/>
            <person name="Mechler-Hickson A."/>
            <person name="Mathers N."/>
            <person name="Lee C.E."/>
            <person name="Colbourne J.K."/>
            <person name="Biales A."/>
            <person name="Johnston J.S."/>
            <person name="Wellborn G.A."/>
            <person name="Rosendale A.J."/>
            <person name="Cridge A.G."/>
            <person name="Munoz-Torres M.C."/>
            <person name="Bain P.A."/>
            <person name="Manny A.R."/>
            <person name="Major K.M."/>
            <person name="Lambert F.N."/>
            <person name="Vulpe C.D."/>
            <person name="Tuck P."/>
            <person name="Blalock B.J."/>
            <person name="Lin Y.-Y."/>
            <person name="Smith M.E."/>
            <person name="Ochoa-Acuna H."/>
            <person name="Chen M.-J.M."/>
            <person name="Childers C.P."/>
            <person name="Qu J."/>
            <person name="Dugan S."/>
            <person name="Lee S.L."/>
            <person name="Chao H."/>
            <person name="Dinh H."/>
            <person name="Han Y."/>
            <person name="Doddapaneni H."/>
            <person name="Worley K.C."/>
            <person name="Muzny D.M."/>
            <person name="Gibbs R.A."/>
            <person name="Richards S."/>
        </authorList>
    </citation>
    <scope>NUCLEOTIDE SEQUENCE</scope>
    <source>
        <strain evidence="5">HAZT.00-mixed</strain>
        <tissue evidence="5">Whole organism</tissue>
    </source>
</reference>
<dbReference type="PANTHER" id="PTHR14614:SF164">
    <property type="entry name" value="HISTONE-ARGININE METHYLTRANSFERASE METTL23"/>
    <property type="match status" value="1"/>
</dbReference>
<dbReference type="GO" id="GO:0008168">
    <property type="term" value="F:methyltransferase activity"/>
    <property type="evidence" value="ECO:0007669"/>
    <property type="project" value="UniProtKB-KW"/>
</dbReference>
<dbReference type="InterPro" id="IPR019410">
    <property type="entry name" value="Methyltransf_16"/>
</dbReference>
<keyword evidence="1" id="KW-0489">Methyltransferase</keyword>
<dbReference type="Proteomes" id="UP000711488">
    <property type="component" value="Unassembled WGS sequence"/>
</dbReference>
<dbReference type="AlphaFoldDB" id="A0A6A0HI87"/>
<evidence type="ECO:0000256" key="1">
    <source>
        <dbReference type="ARBA" id="ARBA00022603"/>
    </source>
</evidence>
<proteinExistence type="inferred from homology"/>
<protein>
    <recommendedName>
        <fullName evidence="6">Methyltransferase-like protein 23</fullName>
    </recommendedName>
</protein>
<keyword evidence="2" id="KW-0808">Transferase</keyword>
<dbReference type="GO" id="GO:0005634">
    <property type="term" value="C:nucleus"/>
    <property type="evidence" value="ECO:0007669"/>
    <property type="project" value="TreeGrafter"/>
</dbReference>
<accession>A0A6A0HI87</accession>
<sequence>MSKGVKGLKPRPHVQTYRQSCMSCQSCMNPKVSPVRLFQITGGNYGLHVWPCAPVLAQYLWYHRSRLHGKRLLELGAGTALPGVVAAKCGADVILSDSSVLPSCLEICSLSSAANGLELPVIGIKWGTFDSIIKLPPLDFVIASDCFYEPDVFEDIIMTVSLLLERNPEACFICTYQEREPDWTFQPELVKWQLSCTSVPLESFDADHENVAQSGLPGSHKIHLFQIRKKCQGEAQ</sequence>
<dbReference type="OrthoDB" id="407325at2759"/>
<dbReference type="Gene3D" id="3.40.50.150">
    <property type="entry name" value="Vaccinia Virus protein VP39"/>
    <property type="match status" value="1"/>
</dbReference>
<dbReference type="PANTHER" id="PTHR14614">
    <property type="entry name" value="HEPATOCELLULAR CARCINOMA-ASSOCIATED ANTIGEN"/>
    <property type="match status" value="1"/>
</dbReference>
<comment type="caution">
    <text evidence="5">The sequence shown here is derived from an EMBL/GenBank/DDBJ whole genome shotgun (WGS) entry which is preliminary data.</text>
</comment>
<gene>
    <name evidence="5" type="ORF">HAZT_HAZT009290</name>
</gene>
<dbReference type="Pfam" id="PF10294">
    <property type="entry name" value="Methyltransf_16"/>
    <property type="match status" value="1"/>
</dbReference>
<keyword evidence="3" id="KW-0949">S-adenosyl-L-methionine</keyword>
<reference evidence="5" key="1">
    <citation type="submission" date="2014-08" db="EMBL/GenBank/DDBJ databases">
        <authorList>
            <person name="Murali S."/>
            <person name="Richards S."/>
            <person name="Bandaranaike D."/>
            <person name="Bellair M."/>
            <person name="Blankenburg K."/>
            <person name="Chao H."/>
            <person name="Dinh H."/>
            <person name="Doddapaneni H."/>
            <person name="Dugan-Rocha S."/>
            <person name="Elkadiri S."/>
            <person name="Gnanaolivu R."/>
            <person name="Hughes D."/>
            <person name="Lee S."/>
            <person name="Li M."/>
            <person name="Ming W."/>
            <person name="Munidasa M."/>
            <person name="Muniz J."/>
            <person name="Nguyen L."/>
            <person name="Osuji N."/>
            <person name="Pu L.-L."/>
            <person name="Puazo M."/>
            <person name="Skinner E."/>
            <person name="Qu C."/>
            <person name="Quiroz J."/>
            <person name="Raj R."/>
            <person name="Weissenberger G."/>
            <person name="Xin Y."/>
            <person name="Zou X."/>
            <person name="Han Y."/>
            <person name="Worley K."/>
            <person name="Muzny D."/>
            <person name="Gibbs R."/>
        </authorList>
    </citation>
    <scope>NUCLEOTIDE SEQUENCE</scope>
    <source>
        <strain evidence="5">HAZT.00-mixed</strain>
        <tissue evidence="5">Whole organism</tissue>
    </source>
</reference>
<evidence type="ECO:0008006" key="6">
    <source>
        <dbReference type="Google" id="ProtNLM"/>
    </source>
</evidence>